<keyword evidence="2" id="KW-0805">Transcription regulation</keyword>
<dbReference type="InterPro" id="IPR003340">
    <property type="entry name" value="B3_DNA-bd"/>
</dbReference>
<dbReference type="GO" id="GO:0003677">
    <property type="term" value="F:DNA binding"/>
    <property type="evidence" value="ECO:0007669"/>
    <property type="project" value="UniProtKB-KW"/>
</dbReference>
<dbReference type="Pfam" id="PF02362">
    <property type="entry name" value="B3"/>
    <property type="match status" value="2"/>
</dbReference>
<keyword evidence="5" id="KW-0539">Nucleus</keyword>
<name>A0AAD4XBB3_9MAGN</name>
<feature type="domain" description="TF-B3" evidence="7">
    <location>
        <begin position="176"/>
        <end position="271"/>
    </location>
</feature>
<evidence type="ECO:0000256" key="1">
    <source>
        <dbReference type="ARBA" id="ARBA00004123"/>
    </source>
</evidence>
<evidence type="ECO:0000256" key="6">
    <source>
        <dbReference type="SAM" id="MobiDB-lite"/>
    </source>
</evidence>
<evidence type="ECO:0000313" key="8">
    <source>
        <dbReference type="EMBL" id="KAI3875373.1"/>
    </source>
</evidence>
<dbReference type="Proteomes" id="UP001202328">
    <property type="component" value="Unassembled WGS sequence"/>
</dbReference>
<keyword evidence="9" id="KW-1185">Reference proteome</keyword>
<comment type="caution">
    <text evidence="8">The sequence shown here is derived from an EMBL/GenBank/DDBJ whole genome shotgun (WGS) entry which is preliminary data.</text>
</comment>
<evidence type="ECO:0000259" key="7">
    <source>
        <dbReference type="PROSITE" id="PS50863"/>
    </source>
</evidence>
<dbReference type="InterPro" id="IPR015300">
    <property type="entry name" value="DNA-bd_pseudobarrel_sf"/>
</dbReference>
<keyword evidence="3" id="KW-0238">DNA-binding</keyword>
<keyword evidence="4" id="KW-0804">Transcription</keyword>
<dbReference type="AlphaFoldDB" id="A0AAD4XBB3"/>
<feature type="compositionally biased region" description="Basic and acidic residues" evidence="6">
    <location>
        <begin position="123"/>
        <end position="136"/>
    </location>
</feature>
<feature type="domain" description="TF-B3" evidence="7">
    <location>
        <begin position="1"/>
        <end position="86"/>
    </location>
</feature>
<gene>
    <name evidence="8" type="ORF">MKW98_000050</name>
</gene>
<organism evidence="8 9">
    <name type="scientific">Papaver atlanticum</name>
    <dbReference type="NCBI Taxonomy" id="357466"/>
    <lineage>
        <taxon>Eukaryota</taxon>
        <taxon>Viridiplantae</taxon>
        <taxon>Streptophyta</taxon>
        <taxon>Embryophyta</taxon>
        <taxon>Tracheophyta</taxon>
        <taxon>Spermatophyta</taxon>
        <taxon>Magnoliopsida</taxon>
        <taxon>Ranunculales</taxon>
        <taxon>Papaveraceae</taxon>
        <taxon>Papaveroideae</taxon>
        <taxon>Papaver</taxon>
    </lineage>
</organism>
<evidence type="ECO:0000256" key="2">
    <source>
        <dbReference type="ARBA" id="ARBA00023015"/>
    </source>
</evidence>
<feature type="region of interest" description="Disordered" evidence="6">
    <location>
        <begin position="123"/>
        <end position="158"/>
    </location>
</feature>
<dbReference type="PANTHER" id="PTHR31920">
    <property type="entry name" value="B3 DOMAIN-CONTAINING"/>
    <property type="match status" value="1"/>
</dbReference>
<accession>A0AAD4XBB3</accession>
<dbReference type="PROSITE" id="PS50863">
    <property type="entry name" value="B3"/>
    <property type="match status" value="2"/>
</dbReference>
<dbReference type="GO" id="GO:0005634">
    <property type="term" value="C:nucleus"/>
    <property type="evidence" value="ECO:0007669"/>
    <property type="project" value="UniProtKB-SubCell"/>
</dbReference>
<sequence length="271" mass="31040">MYYVCMKQELPKKFVNKFGMELGDVAFAVVPNGTIWRIELKKTKTMIWFENGWDKFMDYYSISVGHLLVFKYEGNSVFHVIIFDMSATEIELLCKKSSQDAIEESDDSVEILDNTRFQSVNRETVKVDTDTERESSDNEQTTDCQRPRSTFSEQSMNQTNGRALEAAKAFKSKNPVCLIVMGPTHLYNGPVNVPIHFDRKYLIGKTRSVILSVKQRTWSVGLYSASIVGNCYGRLTSGWSNFASDNHLKDGDVCVFELIEKKSFRIQVHIF</sequence>
<reference evidence="8" key="1">
    <citation type="submission" date="2022-04" db="EMBL/GenBank/DDBJ databases">
        <title>A functionally conserved STORR gene fusion in Papaver species that diverged 16.8 million years ago.</title>
        <authorList>
            <person name="Catania T."/>
        </authorList>
    </citation>
    <scope>NUCLEOTIDE SEQUENCE</scope>
    <source>
        <strain evidence="8">S-188037</strain>
    </source>
</reference>
<dbReference type="InterPro" id="IPR050655">
    <property type="entry name" value="Plant_B3_domain"/>
</dbReference>
<evidence type="ECO:0000256" key="5">
    <source>
        <dbReference type="ARBA" id="ARBA00023242"/>
    </source>
</evidence>
<feature type="compositionally biased region" description="Polar residues" evidence="6">
    <location>
        <begin position="138"/>
        <end position="158"/>
    </location>
</feature>
<evidence type="ECO:0000256" key="4">
    <source>
        <dbReference type="ARBA" id="ARBA00023163"/>
    </source>
</evidence>
<dbReference type="SUPFAM" id="SSF101936">
    <property type="entry name" value="DNA-binding pseudobarrel domain"/>
    <property type="match status" value="2"/>
</dbReference>
<dbReference type="Gene3D" id="2.40.330.10">
    <property type="entry name" value="DNA-binding pseudobarrel domain"/>
    <property type="match status" value="2"/>
</dbReference>
<proteinExistence type="predicted"/>
<dbReference type="CDD" id="cd10017">
    <property type="entry name" value="B3_DNA"/>
    <property type="match status" value="2"/>
</dbReference>
<evidence type="ECO:0000256" key="3">
    <source>
        <dbReference type="ARBA" id="ARBA00023125"/>
    </source>
</evidence>
<evidence type="ECO:0000313" key="9">
    <source>
        <dbReference type="Proteomes" id="UP001202328"/>
    </source>
</evidence>
<dbReference type="EMBL" id="JAJJMB010012606">
    <property type="protein sequence ID" value="KAI3875373.1"/>
    <property type="molecule type" value="Genomic_DNA"/>
</dbReference>
<comment type="subcellular location">
    <subcellularLocation>
        <location evidence="1">Nucleus</location>
    </subcellularLocation>
</comment>
<dbReference type="PANTHER" id="PTHR31920:SF37">
    <property type="entry name" value="B3 DOMAIN-CONTAINING TRANSCRIPTION FACTOR VRN1"/>
    <property type="match status" value="1"/>
</dbReference>
<dbReference type="SMART" id="SM01019">
    <property type="entry name" value="B3"/>
    <property type="match status" value="2"/>
</dbReference>
<protein>
    <recommendedName>
        <fullName evidence="7">TF-B3 domain-containing protein</fullName>
    </recommendedName>
</protein>